<evidence type="ECO:0000256" key="9">
    <source>
        <dbReference type="ARBA" id="ARBA00023163"/>
    </source>
</evidence>
<feature type="domain" description="C2H2-type" evidence="12">
    <location>
        <begin position="258"/>
        <end position="280"/>
    </location>
</feature>
<comment type="subcellular location">
    <subcellularLocation>
        <location evidence="1">Nucleus</location>
    </subcellularLocation>
</comment>
<dbReference type="FunFam" id="3.30.160.60:FF:000093">
    <property type="entry name" value="zinc finger protein 668 isoform X1"/>
    <property type="match status" value="1"/>
</dbReference>
<evidence type="ECO:0000256" key="8">
    <source>
        <dbReference type="ARBA" id="ARBA00023125"/>
    </source>
</evidence>
<evidence type="ECO:0000256" key="4">
    <source>
        <dbReference type="ARBA" id="ARBA00022737"/>
    </source>
</evidence>
<comment type="caution">
    <text evidence="13">The sequence shown here is derived from an EMBL/GenBank/DDBJ whole genome shotgun (WGS) entry which is preliminary data.</text>
</comment>
<dbReference type="AlphaFoldDB" id="A0AA89BSV5"/>
<dbReference type="GO" id="GO:0000981">
    <property type="term" value="F:DNA-binding transcription factor activity, RNA polymerase II-specific"/>
    <property type="evidence" value="ECO:0007669"/>
    <property type="project" value="TreeGrafter"/>
</dbReference>
<feature type="domain" description="C2H2-type" evidence="12">
    <location>
        <begin position="143"/>
        <end position="171"/>
    </location>
</feature>
<gene>
    <name evidence="13" type="ORF">FSP39_001000</name>
</gene>
<keyword evidence="5 11" id="KW-0863">Zinc-finger</keyword>
<evidence type="ECO:0000313" key="14">
    <source>
        <dbReference type="Proteomes" id="UP001186944"/>
    </source>
</evidence>
<dbReference type="PANTHER" id="PTHR19818">
    <property type="entry name" value="ZINC FINGER PROTEIN ZIC AND GLI"/>
    <property type="match status" value="1"/>
</dbReference>
<feature type="domain" description="C2H2-type" evidence="12">
    <location>
        <begin position="230"/>
        <end position="257"/>
    </location>
</feature>
<keyword evidence="7" id="KW-0805">Transcription regulation</keyword>
<feature type="domain" description="C2H2-type" evidence="12">
    <location>
        <begin position="326"/>
        <end position="353"/>
    </location>
</feature>
<feature type="domain" description="C2H2-type" evidence="12">
    <location>
        <begin position="50"/>
        <end position="78"/>
    </location>
</feature>
<reference evidence="13" key="1">
    <citation type="submission" date="2019-08" db="EMBL/GenBank/DDBJ databases">
        <title>The improved chromosome-level genome for the pearl oyster Pinctada fucata martensii using PacBio sequencing and Hi-C.</title>
        <authorList>
            <person name="Zheng Z."/>
        </authorList>
    </citation>
    <scope>NUCLEOTIDE SEQUENCE</scope>
    <source>
        <strain evidence="13">ZZ-2019</strain>
        <tissue evidence="13">Adductor muscle</tissue>
    </source>
</reference>
<evidence type="ECO:0000313" key="13">
    <source>
        <dbReference type="EMBL" id="KAK3094380.1"/>
    </source>
</evidence>
<dbReference type="PROSITE" id="PS50157">
    <property type="entry name" value="ZINC_FINGER_C2H2_2"/>
    <property type="match status" value="8"/>
</dbReference>
<evidence type="ECO:0000256" key="2">
    <source>
        <dbReference type="ARBA" id="ARBA00006991"/>
    </source>
</evidence>
<feature type="domain" description="C2H2-type" evidence="12">
    <location>
        <begin position="298"/>
        <end position="325"/>
    </location>
</feature>
<dbReference type="FunFam" id="3.30.160.60:FF:000100">
    <property type="entry name" value="Zinc finger 45-like"/>
    <property type="match status" value="1"/>
</dbReference>
<evidence type="ECO:0000256" key="10">
    <source>
        <dbReference type="ARBA" id="ARBA00023242"/>
    </source>
</evidence>
<evidence type="ECO:0000256" key="6">
    <source>
        <dbReference type="ARBA" id="ARBA00022833"/>
    </source>
</evidence>
<dbReference type="Pfam" id="PF00096">
    <property type="entry name" value="zf-C2H2"/>
    <property type="match status" value="6"/>
</dbReference>
<dbReference type="Proteomes" id="UP001186944">
    <property type="component" value="Unassembled WGS sequence"/>
</dbReference>
<dbReference type="Gene3D" id="3.30.160.60">
    <property type="entry name" value="Classic Zinc Finger"/>
    <property type="match status" value="8"/>
</dbReference>
<keyword evidence="14" id="KW-1185">Reference proteome</keyword>
<dbReference type="PROSITE" id="PS00028">
    <property type="entry name" value="ZINC_FINGER_C2H2_1"/>
    <property type="match status" value="8"/>
</dbReference>
<dbReference type="GO" id="GO:0005634">
    <property type="term" value="C:nucleus"/>
    <property type="evidence" value="ECO:0007669"/>
    <property type="project" value="UniProtKB-SubCell"/>
</dbReference>
<dbReference type="InterPro" id="IPR050329">
    <property type="entry name" value="GLI_C2H2-zinc-finger"/>
</dbReference>
<feature type="domain" description="C2H2-type" evidence="12">
    <location>
        <begin position="172"/>
        <end position="199"/>
    </location>
</feature>
<protein>
    <recommendedName>
        <fullName evidence="12">C2H2-type domain-containing protein</fullName>
    </recommendedName>
</protein>
<sequence>METISNSLDASVQKEVKNNTFLECPSCYGMVQSEEEFLSHMESHGTTLANTCLHCQKEFHKDSELARHILLMHMKQKRIIRKRENANLKIVTTPSLNSQNDKYKFNLDDGPDAQYKCPNCQTVFKNIKCFAYHLNSYANNGRNHCGICHRFFTYKSNLTKHMKYTHSDLKNFICDVCGKSFKHNDSLKIHKKSHEEGRGSNLECMECGKLLSCTTALKVHMRRHTGSTPYMCEICGKAFKQSSNLQKHMLVHTTETLFKCEICAKEFKYQETYKNHMTAHILKSGKAEGTKTQFSKIYTCEYCGKQFSTGSQHKVHLRTHTNERPYKCKQCDKAFKEHGKLSRHMKIHGMDAKNRARHKANSSHGGSVSKKSAISYNEAILTQRPEDPAQCVIMENPSSASVPTPQTISIPTPQAVTVPHDHTHIVPLPPQTDVSMSVIQGMEGQAPDSDTGTVLLQMMPSSQYQHYVSPPPHIQVPHPQGPPDSAHAGGYEVQQYFRSFTFQNTSMEGHPL</sequence>
<feature type="domain" description="C2H2-type" evidence="12">
    <location>
        <begin position="202"/>
        <end position="229"/>
    </location>
</feature>
<name>A0AA89BSV5_PINIB</name>
<keyword evidence="4" id="KW-0677">Repeat</keyword>
<keyword evidence="8" id="KW-0238">DNA-binding</keyword>
<evidence type="ECO:0000256" key="5">
    <source>
        <dbReference type="ARBA" id="ARBA00022771"/>
    </source>
</evidence>
<dbReference type="PANTHER" id="PTHR19818:SF158">
    <property type="entry name" value="C2H2-TYPE DOMAIN-CONTAINING PROTEIN-RELATED"/>
    <property type="match status" value="1"/>
</dbReference>
<evidence type="ECO:0000256" key="1">
    <source>
        <dbReference type="ARBA" id="ARBA00004123"/>
    </source>
</evidence>
<dbReference type="GO" id="GO:0045944">
    <property type="term" value="P:positive regulation of transcription by RNA polymerase II"/>
    <property type="evidence" value="ECO:0007669"/>
    <property type="project" value="UniProtKB-ARBA"/>
</dbReference>
<dbReference type="GO" id="GO:0000978">
    <property type="term" value="F:RNA polymerase II cis-regulatory region sequence-specific DNA binding"/>
    <property type="evidence" value="ECO:0007669"/>
    <property type="project" value="TreeGrafter"/>
</dbReference>
<dbReference type="EMBL" id="VSWD01000008">
    <property type="protein sequence ID" value="KAK3094380.1"/>
    <property type="molecule type" value="Genomic_DNA"/>
</dbReference>
<comment type="similarity">
    <text evidence="2">Belongs to the krueppel C2H2-type zinc-finger protein family.</text>
</comment>
<keyword evidence="6" id="KW-0862">Zinc</keyword>
<evidence type="ECO:0000256" key="3">
    <source>
        <dbReference type="ARBA" id="ARBA00022723"/>
    </source>
</evidence>
<dbReference type="InterPro" id="IPR013087">
    <property type="entry name" value="Znf_C2H2_type"/>
</dbReference>
<accession>A0AA89BSV5</accession>
<evidence type="ECO:0000256" key="7">
    <source>
        <dbReference type="ARBA" id="ARBA00023015"/>
    </source>
</evidence>
<dbReference type="FunFam" id="3.30.160.60:FF:001627">
    <property type="entry name" value="Zinc finger protein 655"/>
    <property type="match status" value="1"/>
</dbReference>
<evidence type="ECO:0000256" key="11">
    <source>
        <dbReference type="PROSITE-ProRule" id="PRU00042"/>
    </source>
</evidence>
<evidence type="ECO:0000259" key="12">
    <source>
        <dbReference type="PROSITE" id="PS50157"/>
    </source>
</evidence>
<dbReference type="GO" id="GO:0008270">
    <property type="term" value="F:zinc ion binding"/>
    <property type="evidence" value="ECO:0007669"/>
    <property type="project" value="UniProtKB-KW"/>
</dbReference>
<dbReference type="InterPro" id="IPR036236">
    <property type="entry name" value="Znf_C2H2_sf"/>
</dbReference>
<dbReference type="SMART" id="SM00355">
    <property type="entry name" value="ZnF_C2H2"/>
    <property type="match status" value="10"/>
</dbReference>
<proteinExistence type="inferred from homology"/>
<keyword evidence="9" id="KW-0804">Transcription</keyword>
<keyword evidence="10" id="KW-0539">Nucleus</keyword>
<keyword evidence="3" id="KW-0479">Metal-binding</keyword>
<dbReference type="FunFam" id="3.30.160.60:FF:000446">
    <property type="entry name" value="Zinc finger protein"/>
    <property type="match status" value="2"/>
</dbReference>
<dbReference type="SUPFAM" id="SSF57667">
    <property type="entry name" value="beta-beta-alpha zinc fingers"/>
    <property type="match status" value="4"/>
</dbReference>
<organism evidence="13 14">
    <name type="scientific">Pinctada imbricata</name>
    <name type="common">Atlantic pearl-oyster</name>
    <name type="synonym">Pinctada martensii</name>
    <dbReference type="NCBI Taxonomy" id="66713"/>
    <lineage>
        <taxon>Eukaryota</taxon>
        <taxon>Metazoa</taxon>
        <taxon>Spiralia</taxon>
        <taxon>Lophotrochozoa</taxon>
        <taxon>Mollusca</taxon>
        <taxon>Bivalvia</taxon>
        <taxon>Autobranchia</taxon>
        <taxon>Pteriomorphia</taxon>
        <taxon>Pterioida</taxon>
        <taxon>Pterioidea</taxon>
        <taxon>Pteriidae</taxon>
        <taxon>Pinctada</taxon>
    </lineage>
</organism>